<dbReference type="Proteomes" id="UP001158045">
    <property type="component" value="Unassembled WGS sequence"/>
</dbReference>
<gene>
    <name evidence="4" type="ORF">QE109_06905</name>
</gene>
<dbReference type="InterPro" id="IPR050624">
    <property type="entry name" value="HTH-type_Tx_Regulator"/>
</dbReference>
<comment type="caution">
    <text evidence="4">The sequence shown here is derived from an EMBL/GenBank/DDBJ whole genome shotgun (WGS) entry which is preliminary data.</text>
</comment>
<dbReference type="PRINTS" id="PR00455">
    <property type="entry name" value="HTHTETR"/>
</dbReference>
<dbReference type="InterPro" id="IPR009057">
    <property type="entry name" value="Homeodomain-like_sf"/>
</dbReference>
<accession>A0ABT6NBS3</accession>
<sequence>MKKESRMIKKRDKIHHNILQVASKIISEKGSGGITFEALSLEADVARKTIYNHFENKSVLLDELIYPICDHAKKYLAEKSEEKQVGLDDIWSYCIVLWHDSSLNADLLYQITEKDYPQIHDIKKGFIILFEKLLMRIDGFKTLDSEDISVLADIIYTTYLPFLQSVGGLPSFESTFKAGMNGLVYGVYNQMLKSDKYED</sequence>
<organism evidence="4 5">
    <name type="scientific">Fusibacter bizertensis</name>
    <dbReference type="NCBI Taxonomy" id="1488331"/>
    <lineage>
        <taxon>Bacteria</taxon>
        <taxon>Bacillati</taxon>
        <taxon>Bacillota</taxon>
        <taxon>Clostridia</taxon>
        <taxon>Eubacteriales</taxon>
        <taxon>Eubacteriales Family XII. Incertae Sedis</taxon>
        <taxon>Fusibacter</taxon>
    </lineage>
</organism>
<dbReference type="EMBL" id="JARYZI010000003">
    <property type="protein sequence ID" value="MDH8677869.1"/>
    <property type="molecule type" value="Genomic_DNA"/>
</dbReference>
<dbReference type="RefSeq" id="WP_281093693.1">
    <property type="nucleotide sequence ID" value="NZ_JARYZI010000003.1"/>
</dbReference>
<evidence type="ECO:0000256" key="2">
    <source>
        <dbReference type="PROSITE-ProRule" id="PRU00335"/>
    </source>
</evidence>
<dbReference type="Pfam" id="PF00440">
    <property type="entry name" value="TetR_N"/>
    <property type="match status" value="1"/>
</dbReference>
<evidence type="ECO:0000259" key="3">
    <source>
        <dbReference type="PROSITE" id="PS50977"/>
    </source>
</evidence>
<keyword evidence="5" id="KW-1185">Reference proteome</keyword>
<dbReference type="Gene3D" id="1.10.357.10">
    <property type="entry name" value="Tetracycline Repressor, domain 2"/>
    <property type="match status" value="1"/>
</dbReference>
<dbReference type="PANTHER" id="PTHR43479:SF11">
    <property type="entry name" value="ACREF_ENVCD OPERON REPRESSOR-RELATED"/>
    <property type="match status" value="1"/>
</dbReference>
<feature type="DNA-binding region" description="H-T-H motif" evidence="2">
    <location>
        <begin position="35"/>
        <end position="54"/>
    </location>
</feature>
<protein>
    <submittedName>
        <fullName evidence="4">TetR/AcrR family transcriptional regulator</fullName>
    </submittedName>
</protein>
<dbReference type="PROSITE" id="PS50977">
    <property type="entry name" value="HTH_TETR_2"/>
    <property type="match status" value="1"/>
</dbReference>
<dbReference type="PANTHER" id="PTHR43479">
    <property type="entry name" value="ACREF/ENVCD OPERON REPRESSOR-RELATED"/>
    <property type="match status" value="1"/>
</dbReference>
<name>A0ABT6NBS3_9FIRM</name>
<dbReference type="SUPFAM" id="SSF46689">
    <property type="entry name" value="Homeodomain-like"/>
    <property type="match status" value="1"/>
</dbReference>
<feature type="domain" description="HTH tetR-type" evidence="3">
    <location>
        <begin position="12"/>
        <end position="72"/>
    </location>
</feature>
<dbReference type="InterPro" id="IPR001647">
    <property type="entry name" value="HTH_TetR"/>
</dbReference>
<evidence type="ECO:0000313" key="5">
    <source>
        <dbReference type="Proteomes" id="UP001158045"/>
    </source>
</evidence>
<proteinExistence type="predicted"/>
<evidence type="ECO:0000313" key="4">
    <source>
        <dbReference type="EMBL" id="MDH8677869.1"/>
    </source>
</evidence>
<reference evidence="4 5" key="1">
    <citation type="submission" date="2023-04" db="EMBL/GenBank/DDBJ databases">
        <title>Fusibacter bizertensis strain WBS, isolated from littoral bottom sediments of the Arctic seas - biochemical and genomic analysis.</title>
        <authorList>
            <person name="Brioukhanov A.L."/>
        </authorList>
    </citation>
    <scope>NUCLEOTIDE SEQUENCE [LARGE SCALE GENOMIC DNA]</scope>
    <source>
        <strain evidence="4 5">WBS</strain>
    </source>
</reference>
<keyword evidence="1 2" id="KW-0238">DNA-binding</keyword>
<evidence type="ECO:0000256" key="1">
    <source>
        <dbReference type="ARBA" id="ARBA00023125"/>
    </source>
</evidence>